<sequence length="216" mass="24893">MPNKKILDAFPAAINATKELTQKQKDVLITSIRLFAEQGYANTSTHQIAVAAHQSEGTMFKHFKSKANILRIALEPIIKQIIPDVLTELQRETLKQPMTNLHDFLDFFVRNRMAFADENQDAIKVFLSELLYNADLRQEFLAGAPASFVDTFKVVIHDFQRRGLVVDWPFAIIFRHIMSILGGYVMDRYILFPERDWDDEEQAHYLVAELEKVLAP</sequence>
<dbReference type="InterPro" id="IPR036271">
    <property type="entry name" value="Tet_transcr_reg_TetR-rel_C_sf"/>
</dbReference>
<dbReference type="Proteomes" id="UP000033491">
    <property type="component" value="Unassembled WGS sequence"/>
</dbReference>
<feature type="domain" description="HTH tetR-type" evidence="3">
    <location>
        <begin position="21"/>
        <end position="81"/>
    </location>
</feature>
<feature type="DNA-binding region" description="H-T-H motif" evidence="2">
    <location>
        <begin position="44"/>
        <end position="63"/>
    </location>
</feature>
<evidence type="ECO:0000256" key="1">
    <source>
        <dbReference type="ARBA" id="ARBA00023125"/>
    </source>
</evidence>
<dbReference type="InterPro" id="IPR001647">
    <property type="entry name" value="HTH_TetR"/>
</dbReference>
<dbReference type="EMBL" id="JZCR01000019">
    <property type="protein sequence ID" value="KJW12332.1"/>
    <property type="molecule type" value="Genomic_DNA"/>
</dbReference>
<dbReference type="SUPFAM" id="SSF46689">
    <property type="entry name" value="Homeodomain-like"/>
    <property type="match status" value="1"/>
</dbReference>
<evidence type="ECO:0000313" key="5">
    <source>
        <dbReference type="EMBL" id="KJW12332.1"/>
    </source>
</evidence>
<dbReference type="STRING" id="216463.VC81_07370"/>
<dbReference type="PANTHER" id="PTHR43479:SF11">
    <property type="entry name" value="ACREF_ENVCD OPERON REPRESSOR-RELATED"/>
    <property type="match status" value="1"/>
</dbReference>
<evidence type="ECO:0000313" key="4">
    <source>
        <dbReference type="EMBL" id="GEO68066.1"/>
    </source>
</evidence>
<dbReference type="InterPro" id="IPR023772">
    <property type="entry name" value="DNA-bd_HTH_TetR-type_CS"/>
</dbReference>
<dbReference type="PANTHER" id="PTHR43479">
    <property type="entry name" value="ACREF/ENVCD OPERON REPRESSOR-RELATED"/>
    <property type="match status" value="1"/>
</dbReference>
<dbReference type="PROSITE" id="PS50977">
    <property type="entry name" value="HTH_TETR_2"/>
    <property type="match status" value="1"/>
</dbReference>
<evidence type="ECO:0000256" key="2">
    <source>
        <dbReference type="PROSITE-ProRule" id="PRU00335"/>
    </source>
</evidence>
<reference evidence="4 7" key="2">
    <citation type="submission" date="2019-07" db="EMBL/GenBank/DDBJ databases">
        <title>Whole genome shotgun sequence of Lactobacillus spicheri NBRC 107155.</title>
        <authorList>
            <person name="Hosoyama A."/>
            <person name="Uohara A."/>
            <person name="Ohji S."/>
            <person name="Ichikawa N."/>
        </authorList>
    </citation>
    <scope>NUCLEOTIDE SEQUENCE [LARGE SCALE GENOMIC DNA]</scope>
    <source>
        <strain evidence="4 7">NBRC 107155</strain>
    </source>
</reference>
<evidence type="ECO:0000313" key="6">
    <source>
        <dbReference type="Proteomes" id="UP000033491"/>
    </source>
</evidence>
<dbReference type="Pfam" id="PF00440">
    <property type="entry name" value="TetR_N"/>
    <property type="match status" value="1"/>
</dbReference>
<dbReference type="OrthoDB" id="9780824at2"/>
<dbReference type="EMBL" id="BJZI01000096">
    <property type="protein sequence ID" value="GEO68066.1"/>
    <property type="molecule type" value="Genomic_DNA"/>
</dbReference>
<reference evidence="5 6" key="1">
    <citation type="submission" date="2015-03" db="EMBL/GenBank/DDBJ databases">
        <authorList>
            <person name="Zheng J."/>
            <person name="Ganezle M."/>
        </authorList>
    </citation>
    <scope>NUCLEOTIDE SEQUENCE [LARGE SCALE GENOMIC DNA]</scope>
    <source>
        <strain evidence="5 6">LP38</strain>
    </source>
</reference>
<dbReference type="PATRIC" id="fig|216463.3.peg.583"/>
<dbReference type="InterPro" id="IPR009057">
    <property type="entry name" value="Homeodomain-like_sf"/>
</dbReference>
<evidence type="ECO:0000313" key="7">
    <source>
        <dbReference type="Proteomes" id="UP000321691"/>
    </source>
</evidence>
<dbReference type="Gene3D" id="1.10.357.10">
    <property type="entry name" value="Tetracycline Repressor, domain 2"/>
    <property type="match status" value="1"/>
</dbReference>
<comment type="caution">
    <text evidence="5">The sequence shown here is derived from an EMBL/GenBank/DDBJ whole genome shotgun (WGS) entry which is preliminary data.</text>
</comment>
<dbReference type="AlphaFoldDB" id="A0A0F3RU99"/>
<accession>A0A0F3RU99</accession>
<dbReference type="RefSeq" id="WP_045807431.1">
    <property type="nucleotide sequence ID" value="NZ_BJZI01000096.1"/>
</dbReference>
<dbReference type="InterPro" id="IPR050624">
    <property type="entry name" value="HTH-type_Tx_Regulator"/>
</dbReference>
<dbReference type="PRINTS" id="PR00455">
    <property type="entry name" value="HTHTETR"/>
</dbReference>
<dbReference type="Proteomes" id="UP000321691">
    <property type="component" value="Unassembled WGS sequence"/>
</dbReference>
<dbReference type="SUPFAM" id="SSF48498">
    <property type="entry name" value="Tetracyclin repressor-like, C-terminal domain"/>
    <property type="match status" value="1"/>
</dbReference>
<dbReference type="GO" id="GO:0003677">
    <property type="term" value="F:DNA binding"/>
    <property type="evidence" value="ECO:0007669"/>
    <property type="project" value="UniProtKB-UniRule"/>
</dbReference>
<name>A0A0F3RU99_9LACO</name>
<protein>
    <submittedName>
        <fullName evidence="4">TetR family transcriptional regulator</fullName>
    </submittedName>
</protein>
<keyword evidence="7" id="KW-1185">Reference proteome</keyword>
<proteinExistence type="predicted"/>
<organism evidence="5 6">
    <name type="scientific">Levilactobacillus spicheri</name>
    <dbReference type="NCBI Taxonomy" id="216463"/>
    <lineage>
        <taxon>Bacteria</taxon>
        <taxon>Bacillati</taxon>
        <taxon>Bacillota</taxon>
        <taxon>Bacilli</taxon>
        <taxon>Lactobacillales</taxon>
        <taxon>Lactobacillaceae</taxon>
        <taxon>Levilactobacillus</taxon>
    </lineage>
</organism>
<gene>
    <name evidence="4" type="ORF">LSP04_24850</name>
    <name evidence="5" type="ORF">VC81_07370</name>
</gene>
<keyword evidence="1 2" id="KW-0238">DNA-binding</keyword>
<evidence type="ECO:0000259" key="3">
    <source>
        <dbReference type="PROSITE" id="PS50977"/>
    </source>
</evidence>
<dbReference type="PROSITE" id="PS01081">
    <property type="entry name" value="HTH_TETR_1"/>
    <property type="match status" value="1"/>
</dbReference>